<dbReference type="InterPro" id="IPR036568">
    <property type="entry name" value="GGCT-like_sf"/>
</dbReference>
<proteinExistence type="predicted"/>
<dbReference type="AlphaFoldDB" id="A0A518KAQ3"/>
<evidence type="ECO:0000313" key="2">
    <source>
        <dbReference type="Proteomes" id="UP000316426"/>
    </source>
</evidence>
<dbReference type="EMBL" id="CP036349">
    <property type="protein sequence ID" value="QDV74864.1"/>
    <property type="molecule type" value="Genomic_DNA"/>
</dbReference>
<organism evidence="1 2">
    <name type="scientific">Botrimarina mediterranea</name>
    <dbReference type="NCBI Taxonomy" id="2528022"/>
    <lineage>
        <taxon>Bacteria</taxon>
        <taxon>Pseudomonadati</taxon>
        <taxon>Planctomycetota</taxon>
        <taxon>Planctomycetia</taxon>
        <taxon>Pirellulales</taxon>
        <taxon>Lacipirellulaceae</taxon>
        <taxon>Botrimarina</taxon>
    </lineage>
</organism>
<gene>
    <name evidence="1" type="ORF">Spa11_30730</name>
</gene>
<dbReference type="KEGG" id="bmei:Spa11_30730"/>
<keyword evidence="2" id="KW-1185">Reference proteome</keyword>
<sequence>MLSFDYPWAGLEDHLAAHHNGRLPLFAYGSLLNAASAVRTMPGWRGEECRPANAVGLVRVFNYPLTPDAIERYGPGPTPQHVAALGVRATGLPTDRVNGLVYSLAAEDLKGFRQRETGYRLAEVSITPWGEGASDNSSSKAFALEYLGPDDPQLLPHPEYLVVCRKGAASFGESFRDDFDRTTFLADGRRLIDYLS</sequence>
<accession>A0A518KAQ3</accession>
<dbReference type="Gene3D" id="3.10.490.10">
    <property type="entry name" value="Gamma-glutamyl cyclotransferase-like"/>
    <property type="match status" value="1"/>
</dbReference>
<evidence type="ECO:0008006" key="3">
    <source>
        <dbReference type="Google" id="ProtNLM"/>
    </source>
</evidence>
<dbReference type="SUPFAM" id="SSF110857">
    <property type="entry name" value="Gamma-glutamyl cyclotransferase-like"/>
    <property type="match status" value="1"/>
</dbReference>
<dbReference type="RefSeq" id="WP_145113644.1">
    <property type="nucleotide sequence ID" value="NZ_CP036349.1"/>
</dbReference>
<protein>
    <recommendedName>
        <fullName evidence="3">Gamma-glutamylcyclotransferase AIG2-like domain-containing protein</fullName>
    </recommendedName>
</protein>
<evidence type="ECO:0000313" key="1">
    <source>
        <dbReference type="EMBL" id="QDV74864.1"/>
    </source>
</evidence>
<name>A0A518KAQ3_9BACT</name>
<dbReference type="Proteomes" id="UP000316426">
    <property type="component" value="Chromosome"/>
</dbReference>
<reference evidence="1 2" key="1">
    <citation type="submission" date="2019-02" db="EMBL/GenBank/DDBJ databases">
        <title>Deep-cultivation of Planctomycetes and their phenomic and genomic characterization uncovers novel biology.</title>
        <authorList>
            <person name="Wiegand S."/>
            <person name="Jogler M."/>
            <person name="Boedeker C."/>
            <person name="Pinto D."/>
            <person name="Vollmers J."/>
            <person name="Rivas-Marin E."/>
            <person name="Kohn T."/>
            <person name="Peeters S.H."/>
            <person name="Heuer A."/>
            <person name="Rast P."/>
            <person name="Oberbeckmann S."/>
            <person name="Bunk B."/>
            <person name="Jeske O."/>
            <person name="Meyerdierks A."/>
            <person name="Storesund J.E."/>
            <person name="Kallscheuer N."/>
            <person name="Luecker S."/>
            <person name="Lage O.M."/>
            <person name="Pohl T."/>
            <person name="Merkel B.J."/>
            <person name="Hornburger P."/>
            <person name="Mueller R.-W."/>
            <person name="Bruemmer F."/>
            <person name="Labrenz M."/>
            <person name="Spormann A.M."/>
            <person name="Op den Camp H."/>
            <person name="Overmann J."/>
            <person name="Amann R."/>
            <person name="Jetten M.S.M."/>
            <person name="Mascher T."/>
            <person name="Medema M.H."/>
            <person name="Devos D.P."/>
            <person name="Kaster A.-K."/>
            <person name="Ovreas L."/>
            <person name="Rohde M."/>
            <person name="Galperin M.Y."/>
            <person name="Jogler C."/>
        </authorList>
    </citation>
    <scope>NUCLEOTIDE SEQUENCE [LARGE SCALE GENOMIC DNA]</scope>
    <source>
        <strain evidence="1 2">Spa11</strain>
    </source>
</reference>